<evidence type="ECO:0000256" key="5">
    <source>
        <dbReference type="ARBA" id="ARBA00023002"/>
    </source>
</evidence>
<comment type="similarity">
    <text evidence="2">Belongs to the oxygen-dependent FAD-linked oxidoreductase family.</text>
</comment>
<dbReference type="Pfam" id="PF01565">
    <property type="entry name" value="FAD_binding_4"/>
    <property type="match status" value="1"/>
</dbReference>
<dbReference type="InterPro" id="IPR036318">
    <property type="entry name" value="FAD-bd_PCMH-like_sf"/>
</dbReference>
<evidence type="ECO:0000313" key="8">
    <source>
        <dbReference type="Proteomes" id="UP000063699"/>
    </source>
</evidence>
<evidence type="ECO:0000256" key="2">
    <source>
        <dbReference type="ARBA" id="ARBA00005466"/>
    </source>
</evidence>
<comment type="cofactor">
    <cofactor evidence="1">
        <name>FAD</name>
        <dbReference type="ChEBI" id="CHEBI:57692"/>
    </cofactor>
</comment>
<dbReference type="EMBL" id="CP012752">
    <property type="protein sequence ID" value="ALG11522.1"/>
    <property type="molecule type" value="Genomic_DNA"/>
</dbReference>
<dbReference type="GO" id="GO:0016491">
    <property type="term" value="F:oxidoreductase activity"/>
    <property type="evidence" value="ECO:0007669"/>
    <property type="project" value="UniProtKB-KW"/>
</dbReference>
<evidence type="ECO:0000256" key="3">
    <source>
        <dbReference type="ARBA" id="ARBA00022630"/>
    </source>
</evidence>
<dbReference type="Proteomes" id="UP000063699">
    <property type="component" value="Chromosome"/>
</dbReference>
<reference evidence="7 8" key="1">
    <citation type="submission" date="2015-07" db="EMBL/GenBank/DDBJ databases">
        <title>Genome sequencing of Kibdelosporangium phytohabitans.</title>
        <authorList>
            <person name="Qin S."/>
            <person name="Xing K."/>
        </authorList>
    </citation>
    <scope>NUCLEOTIDE SEQUENCE [LARGE SCALE GENOMIC DNA]</scope>
    <source>
        <strain evidence="7 8">KLBMP1111</strain>
    </source>
</reference>
<dbReference type="KEGG" id="kphy:AOZ06_35810"/>
<feature type="domain" description="FAD linked oxidase N-terminal" evidence="6">
    <location>
        <begin position="113"/>
        <end position="198"/>
    </location>
</feature>
<dbReference type="AlphaFoldDB" id="A0A0N9IAL3"/>
<keyword evidence="8" id="KW-1185">Reference proteome</keyword>
<dbReference type="GO" id="GO:0050660">
    <property type="term" value="F:flavin adenine dinucleotide binding"/>
    <property type="evidence" value="ECO:0007669"/>
    <property type="project" value="InterPro"/>
</dbReference>
<dbReference type="InterPro" id="IPR016169">
    <property type="entry name" value="FAD-bd_PCMH_sub2"/>
</dbReference>
<gene>
    <name evidence="7" type="ORF">AOZ06_35810</name>
</gene>
<accession>A0A0N9IAL3</accession>
<dbReference type="STRING" id="860235.AOZ06_35810"/>
<dbReference type="SUPFAM" id="SSF56176">
    <property type="entry name" value="FAD-binding/transporter-associated domain-like"/>
    <property type="match status" value="1"/>
</dbReference>
<protein>
    <recommendedName>
        <fullName evidence="6">FAD linked oxidase N-terminal domain-containing protein</fullName>
    </recommendedName>
</protein>
<dbReference type="Gene3D" id="3.30.465.10">
    <property type="match status" value="1"/>
</dbReference>
<evidence type="ECO:0000256" key="4">
    <source>
        <dbReference type="ARBA" id="ARBA00022827"/>
    </source>
</evidence>
<dbReference type="InterPro" id="IPR050416">
    <property type="entry name" value="FAD-linked_Oxidoreductase"/>
</dbReference>
<evidence type="ECO:0000313" key="7">
    <source>
        <dbReference type="EMBL" id="ALG11522.1"/>
    </source>
</evidence>
<keyword evidence="3" id="KW-0285">Flavoprotein</keyword>
<evidence type="ECO:0000259" key="6">
    <source>
        <dbReference type="Pfam" id="PF01565"/>
    </source>
</evidence>
<sequence length="226" mass="23620">MVGSASAIVPLLMLAERTGTTGGPIWRSRWAASSPRPCCRPATGQACWAVANFPSGIGGYAHGSTGTALLHEGELAEQGTHAELMMLDLVRPGDPRYDLSRNQFIGTRTEVLPEAVARCASPADVIEALALADTRGWPFAIRGGGHSNAGYSSSPGLVIDLTPAASISLTGSTVTAGTSVRTGQLSSVLSARELVVPVGSTANWETLRRTGRARTPTSPIRRWRTG</sequence>
<dbReference type="PANTHER" id="PTHR42973">
    <property type="entry name" value="BINDING OXIDOREDUCTASE, PUTATIVE (AFU_ORTHOLOGUE AFUA_1G17690)-RELATED"/>
    <property type="match status" value="1"/>
</dbReference>
<dbReference type="PANTHER" id="PTHR42973:SF39">
    <property type="entry name" value="FAD-BINDING PCMH-TYPE DOMAIN-CONTAINING PROTEIN"/>
    <property type="match status" value="1"/>
</dbReference>
<evidence type="ECO:0000256" key="1">
    <source>
        <dbReference type="ARBA" id="ARBA00001974"/>
    </source>
</evidence>
<keyword evidence="4" id="KW-0274">FAD</keyword>
<dbReference type="InterPro" id="IPR006094">
    <property type="entry name" value="Oxid_FAD_bind_N"/>
</dbReference>
<name>A0A0N9IAL3_9PSEU</name>
<organism evidence="7 8">
    <name type="scientific">Kibdelosporangium phytohabitans</name>
    <dbReference type="NCBI Taxonomy" id="860235"/>
    <lineage>
        <taxon>Bacteria</taxon>
        <taxon>Bacillati</taxon>
        <taxon>Actinomycetota</taxon>
        <taxon>Actinomycetes</taxon>
        <taxon>Pseudonocardiales</taxon>
        <taxon>Pseudonocardiaceae</taxon>
        <taxon>Kibdelosporangium</taxon>
    </lineage>
</organism>
<proteinExistence type="inferred from homology"/>
<keyword evidence="5" id="KW-0560">Oxidoreductase</keyword>